<dbReference type="Proteomes" id="UP000183832">
    <property type="component" value="Unassembled WGS sequence"/>
</dbReference>
<feature type="chain" id="PRO_5013108492" evidence="1">
    <location>
        <begin position="21"/>
        <end position="74"/>
    </location>
</feature>
<dbReference type="AlphaFoldDB" id="A0A1J1HU10"/>
<keyword evidence="1" id="KW-0732">Signal</keyword>
<dbReference type="EMBL" id="CVRI01000015">
    <property type="protein sequence ID" value="CRK89982.1"/>
    <property type="molecule type" value="Genomic_DNA"/>
</dbReference>
<name>A0A1J1HU10_9DIPT</name>
<evidence type="ECO:0000313" key="2">
    <source>
        <dbReference type="EMBL" id="CRK89982.1"/>
    </source>
</evidence>
<organism evidence="2 3">
    <name type="scientific">Clunio marinus</name>
    <dbReference type="NCBI Taxonomy" id="568069"/>
    <lineage>
        <taxon>Eukaryota</taxon>
        <taxon>Metazoa</taxon>
        <taxon>Ecdysozoa</taxon>
        <taxon>Arthropoda</taxon>
        <taxon>Hexapoda</taxon>
        <taxon>Insecta</taxon>
        <taxon>Pterygota</taxon>
        <taxon>Neoptera</taxon>
        <taxon>Endopterygota</taxon>
        <taxon>Diptera</taxon>
        <taxon>Nematocera</taxon>
        <taxon>Chironomoidea</taxon>
        <taxon>Chironomidae</taxon>
        <taxon>Clunio</taxon>
    </lineage>
</organism>
<keyword evidence="3" id="KW-1185">Reference proteome</keyword>
<protein>
    <submittedName>
        <fullName evidence="2">CLUMA_CG003709, isoform A</fullName>
    </submittedName>
</protein>
<accession>A0A1J1HU10</accession>
<feature type="signal peptide" evidence="1">
    <location>
        <begin position="1"/>
        <end position="20"/>
    </location>
</feature>
<proteinExistence type="predicted"/>
<gene>
    <name evidence="2" type="ORF">CLUMA_CG003709</name>
</gene>
<reference evidence="2 3" key="1">
    <citation type="submission" date="2015-04" db="EMBL/GenBank/DDBJ databases">
        <authorList>
            <person name="Syromyatnikov M.Y."/>
            <person name="Popov V.N."/>
        </authorList>
    </citation>
    <scope>NUCLEOTIDE SEQUENCE [LARGE SCALE GENOMIC DNA]</scope>
</reference>
<evidence type="ECO:0000256" key="1">
    <source>
        <dbReference type="SAM" id="SignalP"/>
    </source>
</evidence>
<sequence>MRAFQILLLIIASESFSAFANDYLTLLLDEALNNLIASLIKRDIENLQLHKSKLLCTHFDQAHRKESGKGDRCK</sequence>
<evidence type="ECO:0000313" key="3">
    <source>
        <dbReference type="Proteomes" id="UP000183832"/>
    </source>
</evidence>